<dbReference type="AlphaFoldDB" id="X0TN49"/>
<reference evidence="1" key="1">
    <citation type="journal article" date="2014" name="Front. Microbiol.">
        <title>High frequency of phylogenetically diverse reductive dehalogenase-homologous genes in deep subseafloor sedimentary metagenomes.</title>
        <authorList>
            <person name="Kawai M."/>
            <person name="Futagami T."/>
            <person name="Toyoda A."/>
            <person name="Takaki Y."/>
            <person name="Nishi S."/>
            <person name="Hori S."/>
            <person name="Arai W."/>
            <person name="Tsubouchi T."/>
            <person name="Morono Y."/>
            <person name="Uchiyama I."/>
            <person name="Ito T."/>
            <person name="Fujiyama A."/>
            <person name="Inagaki F."/>
            <person name="Takami H."/>
        </authorList>
    </citation>
    <scope>NUCLEOTIDE SEQUENCE</scope>
    <source>
        <strain evidence="1">Expedition CK06-06</strain>
    </source>
</reference>
<dbReference type="InterPro" id="IPR013783">
    <property type="entry name" value="Ig-like_fold"/>
</dbReference>
<protein>
    <recommendedName>
        <fullName evidence="2">CARDB domain-containing protein</fullName>
    </recommendedName>
</protein>
<gene>
    <name evidence="1" type="ORF">S01H1_24448</name>
</gene>
<evidence type="ECO:0008006" key="2">
    <source>
        <dbReference type="Google" id="ProtNLM"/>
    </source>
</evidence>
<organism evidence="1">
    <name type="scientific">marine sediment metagenome</name>
    <dbReference type="NCBI Taxonomy" id="412755"/>
    <lineage>
        <taxon>unclassified sequences</taxon>
        <taxon>metagenomes</taxon>
        <taxon>ecological metagenomes</taxon>
    </lineage>
</organism>
<proteinExistence type="predicted"/>
<comment type="caution">
    <text evidence="1">The sequence shown here is derived from an EMBL/GenBank/DDBJ whole genome shotgun (WGS) entry which is preliminary data.</text>
</comment>
<evidence type="ECO:0000313" key="1">
    <source>
        <dbReference type="EMBL" id="GAF94674.1"/>
    </source>
</evidence>
<dbReference type="Gene3D" id="2.60.40.10">
    <property type="entry name" value="Immunoglobulins"/>
    <property type="match status" value="1"/>
</dbReference>
<dbReference type="EMBL" id="BARS01014565">
    <property type="protein sequence ID" value="GAF94674.1"/>
    <property type="molecule type" value="Genomic_DNA"/>
</dbReference>
<accession>X0TN49</accession>
<feature type="non-terminal residue" evidence="1">
    <location>
        <position position="51"/>
    </location>
</feature>
<sequence>TVNPLAAQAAAFIAQTPPPSTMIAGQTAAVSVTMQNIGSSTWTAGQLYRLG</sequence>
<feature type="non-terminal residue" evidence="1">
    <location>
        <position position="1"/>
    </location>
</feature>
<name>X0TN49_9ZZZZ</name>